<evidence type="ECO:0000259" key="2">
    <source>
        <dbReference type="Pfam" id="PF09851"/>
    </source>
</evidence>
<dbReference type="InterPro" id="IPR018649">
    <property type="entry name" value="SHOCT"/>
</dbReference>
<evidence type="ECO:0000313" key="4">
    <source>
        <dbReference type="Proteomes" id="UP000464452"/>
    </source>
</evidence>
<dbReference type="AlphaFoldDB" id="A0A6P1YDK8"/>
<dbReference type="KEGG" id="cazo:G3A45_06730"/>
<evidence type="ECO:0000313" key="3">
    <source>
        <dbReference type="EMBL" id="QIB27012.1"/>
    </source>
</evidence>
<gene>
    <name evidence="3" type="ORF">G3A45_06730</name>
</gene>
<protein>
    <submittedName>
        <fullName evidence="3">SHOCT domain-containing protein</fullName>
    </submittedName>
</protein>
<sequence>MNITRGSKGGSKMCHFLGYGFNFSWPWILGFNLIKILAVIALVVLFIKLINKNRIDSYRYSSRALKILDEKYANGEISEEEYTHKKKILES</sequence>
<proteinExistence type="predicted"/>
<evidence type="ECO:0000256" key="1">
    <source>
        <dbReference type="SAM" id="Phobius"/>
    </source>
</evidence>
<feature type="transmembrane region" description="Helical" evidence="1">
    <location>
        <begin position="27"/>
        <end position="50"/>
    </location>
</feature>
<dbReference type="EMBL" id="CP048617">
    <property type="protein sequence ID" value="QIB27012.1"/>
    <property type="molecule type" value="Genomic_DNA"/>
</dbReference>
<organism evidence="3 4">
    <name type="scientific">Caloranaerobacter azorensis</name>
    <dbReference type="NCBI Taxonomy" id="116090"/>
    <lineage>
        <taxon>Bacteria</taxon>
        <taxon>Bacillati</taxon>
        <taxon>Bacillota</taxon>
        <taxon>Tissierellia</taxon>
        <taxon>Tissierellales</taxon>
        <taxon>Thermohalobacteraceae</taxon>
        <taxon>Caloranaerobacter</taxon>
    </lineage>
</organism>
<reference evidence="3 4" key="1">
    <citation type="submission" date="2020-02" db="EMBL/GenBank/DDBJ databases">
        <title>Thermophilic hydrogen producing bacteria, Caloranaerobacter azorensis.</title>
        <authorList>
            <person name="Baek K."/>
        </authorList>
    </citation>
    <scope>NUCLEOTIDE SEQUENCE [LARGE SCALE GENOMIC DNA]</scope>
    <source>
        <strain evidence="3 4">T3-1</strain>
    </source>
</reference>
<dbReference type="Pfam" id="PF09851">
    <property type="entry name" value="SHOCT"/>
    <property type="match status" value="1"/>
</dbReference>
<dbReference type="Proteomes" id="UP000464452">
    <property type="component" value="Chromosome"/>
</dbReference>
<accession>A0A6P1YDK8</accession>
<keyword evidence="1" id="KW-1133">Transmembrane helix</keyword>
<keyword evidence="1" id="KW-0472">Membrane</keyword>
<name>A0A6P1YDK8_9FIRM</name>
<keyword evidence="1" id="KW-0812">Transmembrane</keyword>
<feature type="domain" description="SHOCT" evidence="2">
    <location>
        <begin position="64"/>
        <end position="89"/>
    </location>
</feature>